<name>A0AAV3YSE2_9GAST</name>
<comment type="caution">
    <text evidence="1">The sequence shown here is derived from an EMBL/GenBank/DDBJ whole genome shotgun (WGS) entry which is preliminary data.</text>
</comment>
<dbReference type="Gene3D" id="3.30.420.10">
    <property type="entry name" value="Ribonuclease H-like superfamily/Ribonuclease H"/>
    <property type="match status" value="1"/>
</dbReference>
<dbReference type="GO" id="GO:0003964">
    <property type="term" value="F:RNA-directed DNA polymerase activity"/>
    <property type="evidence" value="ECO:0007669"/>
    <property type="project" value="UniProtKB-KW"/>
</dbReference>
<dbReference type="Proteomes" id="UP000735302">
    <property type="component" value="Unassembled WGS sequence"/>
</dbReference>
<accession>A0AAV3YSE2</accession>
<protein>
    <submittedName>
        <fullName evidence="1">Reverse transcriptase-like protein</fullName>
    </submittedName>
</protein>
<keyword evidence="1" id="KW-0808">Transferase</keyword>
<dbReference type="AlphaFoldDB" id="A0AAV3YSE2"/>
<sequence length="353" mass="39890">MIKILEQQATNLIKNLGSIGLKVNTTKSQAILFNTKDEITLTIDGTEIDTKPRAKFLGLTFDKNSNYRKHIQNLSNKASKNLYLLRSLSHGGMQTPFIVKKIIYRNLVEASLTYGQEIYHQTRKSITKKLDQIQGAALRCLTGACRGTSNTALQVATNIGPLEVRRKGAMLKYWTRTIYNPQNPTRKTFRDSITQASNSHIENTPNSTHSATWTTHELAKKLEINEEDILKRSIEHAPWLLENIEVDTSLQNRLGKKTDNLRLRAVALKLINERFNNYQKIFTDGSRKAEAVSIGIFNHDMKINTNKRITNNSSITTAEMGAIREAINIIEEKKLPKQKNSNINQLSVSIAST</sequence>
<dbReference type="GO" id="GO:0003676">
    <property type="term" value="F:nucleic acid binding"/>
    <property type="evidence" value="ECO:0007669"/>
    <property type="project" value="InterPro"/>
</dbReference>
<keyword evidence="2" id="KW-1185">Reference proteome</keyword>
<evidence type="ECO:0000313" key="2">
    <source>
        <dbReference type="Proteomes" id="UP000735302"/>
    </source>
</evidence>
<dbReference type="EMBL" id="BLXT01001405">
    <property type="protein sequence ID" value="GFN85287.1"/>
    <property type="molecule type" value="Genomic_DNA"/>
</dbReference>
<keyword evidence="1" id="KW-0548">Nucleotidyltransferase</keyword>
<gene>
    <name evidence="1" type="ORF">PoB_001179300</name>
</gene>
<reference evidence="1 2" key="1">
    <citation type="journal article" date="2021" name="Elife">
        <title>Chloroplast acquisition without the gene transfer in kleptoplastic sea slugs, Plakobranchus ocellatus.</title>
        <authorList>
            <person name="Maeda T."/>
            <person name="Takahashi S."/>
            <person name="Yoshida T."/>
            <person name="Shimamura S."/>
            <person name="Takaki Y."/>
            <person name="Nagai Y."/>
            <person name="Toyoda A."/>
            <person name="Suzuki Y."/>
            <person name="Arimoto A."/>
            <person name="Ishii H."/>
            <person name="Satoh N."/>
            <person name="Nishiyama T."/>
            <person name="Hasebe M."/>
            <person name="Maruyama T."/>
            <person name="Minagawa J."/>
            <person name="Obokata J."/>
            <person name="Shigenobu S."/>
        </authorList>
    </citation>
    <scope>NUCLEOTIDE SEQUENCE [LARGE SCALE GENOMIC DNA]</scope>
</reference>
<proteinExistence type="predicted"/>
<organism evidence="1 2">
    <name type="scientific">Plakobranchus ocellatus</name>
    <dbReference type="NCBI Taxonomy" id="259542"/>
    <lineage>
        <taxon>Eukaryota</taxon>
        <taxon>Metazoa</taxon>
        <taxon>Spiralia</taxon>
        <taxon>Lophotrochozoa</taxon>
        <taxon>Mollusca</taxon>
        <taxon>Gastropoda</taxon>
        <taxon>Heterobranchia</taxon>
        <taxon>Euthyneura</taxon>
        <taxon>Panpulmonata</taxon>
        <taxon>Sacoglossa</taxon>
        <taxon>Placobranchoidea</taxon>
        <taxon>Plakobranchidae</taxon>
        <taxon>Plakobranchus</taxon>
    </lineage>
</organism>
<dbReference type="InterPro" id="IPR036397">
    <property type="entry name" value="RNaseH_sf"/>
</dbReference>
<keyword evidence="1" id="KW-0695">RNA-directed DNA polymerase</keyword>
<evidence type="ECO:0000313" key="1">
    <source>
        <dbReference type="EMBL" id="GFN85287.1"/>
    </source>
</evidence>